<proteinExistence type="predicted"/>
<evidence type="ECO:0000313" key="2">
    <source>
        <dbReference type="Proteomes" id="UP001239111"/>
    </source>
</evidence>
<reference evidence="1" key="1">
    <citation type="submission" date="2023-04" db="EMBL/GenBank/DDBJ databases">
        <title>A chromosome-level genome assembly of the parasitoid wasp Eretmocerus hayati.</title>
        <authorList>
            <person name="Zhong Y."/>
            <person name="Liu S."/>
            <person name="Liu Y."/>
        </authorList>
    </citation>
    <scope>NUCLEOTIDE SEQUENCE</scope>
    <source>
        <strain evidence="1">ZJU_SS_LIU_2023</strain>
    </source>
</reference>
<sequence>MNILLNFLMVLCLAAICQASPRSENEKSAETKTRKVDRGLDEYMYQTIVTLIYNDTLGHDCKGTIIRPRLIMTAAYCLFGSQPTHVKISTKDKEQESLFEIRMQFPHPDYDLANSVNDIAVLVLNNPIPNARLVSLPNKSWSFATGDDVGLVYGWGGIENGTFFNELRILALPILSQTKCKKYFANDGHFLCVDTQHAYVCKGNAGGPLVWHSYQIGIIPIKAAESCKLKKPLAFTDVTAYEDWLAPHVRKYYG</sequence>
<organism evidence="1 2">
    <name type="scientific">Eretmocerus hayati</name>
    <dbReference type="NCBI Taxonomy" id="131215"/>
    <lineage>
        <taxon>Eukaryota</taxon>
        <taxon>Metazoa</taxon>
        <taxon>Ecdysozoa</taxon>
        <taxon>Arthropoda</taxon>
        <taxon>Hexapoda</taxon>
        <taxon>Insecta</taxon>
        <taxon>Pterygota</taxon>
        <taxon>Neoptera</taxon>
        <taxon>Endopterygota</taxon>
        <taxon>Hymenoptera</taxon>
        <taxon>Apocrita</taxon>
        <taxon>Proctotrupomorpha</taxon>
        <taxon>Chalcidoidea</taxon>
        <taxon>Aphelinidae</taxon>
        <taxon>Aphelininae</taxon>
        <taxon>Eretmocerus</taxon>
    </lineage>
</organism>
<comment type="caution">
    <text evidence="1">The sequence shown here is derived from an EMBL/GenBank/DDBJ whole genome shotgun (WGS) entry which is preliminary data.</text>
</comment>
<dbReference type="Proteomes" id="UP001239111">
    <property type="component" value="Chromosome 2"/>
</dbReference>
<gene>
    <name evidence="1" type="ORF">QAD02_011969</name>
</gene>
<keyword evidence="2" id="KW-1185">Reference proteome</keyword>
<accession>A0ACC2NZB2</accession>
<evidence type="ECO:0000313" key="1">
    <source>
        <dbReference type="EMBL" id="KAJ8676183.1"/>
    </source>
</evidence>
<protein>
    <submittedName>
        <fullName evidence="1">Uncharacterized protein</fullName>
    </submittedName>
</protein>
<dbReference type="EMBL" id="CM056742">
    <property type="protein sequence ID" value="KAJ8676183.1"/>
    <property type="molecule type" value="Genomic_DNA"/>
</dbReference>
<name>A0ACC2NZB2_9HYME</name>